<reference evidence="2" key="1">
    <citation type="submission" date="2020-03" db="EMBL/GenBank/DDBJ databases">
        <authorList>
            <person name="Weist P."/>
        </authorList>
    </citation>
    <scope>NUCLEOTIDE SEQUENCE</scope>
</reference>
<evidence type="ECO:0000313" key="3">
    <source>
        <dbReference type="Proteomes" id="UP001153269"/>
    </source>
</evidence>
<proteinExistence type="predicted"/>
<feature type="compositionally biased region" description="Polar residues" evidence="1">
    <location>
        <begin position="80"/>
        <end position="91"/>
    </location>
</feature>
<evidence type="ECO:0000256" key="1">
    <source>
        <dbReference type="SAM" id="MobiDB-lite"/>
    </source>
</evidence>
<dbReference type="Proteomes" id="UP001153269">
    <property type="component" value="Unassembled WGS sequence"/>
</dbReference>
<protein>
    <submittedName>
        <fullName evidence="2">Uncharacterized protein</fullName>
    </submittedName>
</protein>
<feature type="region of interest" description="Disordered" evidence="1">
    <location>
        <begin position="10"/>
        <end position="42"/>
    </location>
</feature>
<dbReference type="EMBL" id="CADEAL010004439">
    <property type="protein sequence ID" value="CAB1459623.1"/>
    <property type="molecule type" value="Genomic_DNA"/>
</dbReference>
<organism evidence="2 3">
    <name type="scientific">Pleuronectes platessa</name>
    <name type="common">European plaice</name>
    <dbReference type="NCBI Taxonomy" id="8262"/>
    <lineage>
        <taxon>Eukaryota</taxon>
        <taxon>Metazoa</taxon>
        <taxon>Chordata</taxon>
        <taxon>Craniata</taxon>
        <taxon>Vertebrata</taxon>
        <taxon>Euteleostomi</taxon>
        <taxon>Actinopterygii</taxon>
        <taxon>Neopterygii</taxon>
        <taxon>Teleostei</taxon>
        <taxon>Neoteleostei</taxon>
        <taxon>Acanthomorphata</taxon>
        <taxon>Carangaria</taxon>
        <taxon>Pleuronectiformes</taxon>
        <taxon>Pleuronectoidei</taxon>
        <taxon>Pleuronectidae</taxon>
        <taxon>Pleuronectes</taxon>
    </lineage>
</organism>
<keyword evidence="3" id="KW-1185">Reference proteome</keyword>
<comment type="caution">
    <text evidence="2">The sequence shown here is derived from an EMBL/GenBank/DDBJ whole genome shotgun (WGS) entry which is preliminary data.</text>
</comment>
<accession>A0A9N7W2C0</accession>
<sequence>MQRFAIFFRRRTLRTSPRTHTSDPTEAERRQELSSSIVSSERKPRRCQRCVMRRTCVRSASRRVWGGRRRQRRQLPSAFTRPQGSRSFETVRTSEDSKGGIRCALREMRLYAQRLRVTGKP</sequence>
<dbReference type="AlphaFoldDB" id="A0A9N7W2C0"/>
<feature type="compositionally biased region" description="Basic and acidic residues" evidence="1">
    <location>
        <begin position="20"/>
        <end position="32"/>
    </location>
</feature>
<gene>
    <name evidence="2" type="ORF">PLEPLA_LOCUS47460</name>
</gene>
<name>A0A9N7W2C0_PLEPL</name>
<evidence type="ECO:0000313" key="2">
    <source>
        <dbReference type="EMBL" id="CAB1459623.1"/>
    </source>
</evidence>
<feature type="region of interest" description="Disordered" evidence="1">
    <location>
        <begin position="66"/>
        <end position="94"/>
    </location>
</feature>